<dbReference type="PANTHER" id="PTHR12110">
    <property type="entry name" value="HYDROXYPYRUVATE ISOMERASE"/>
    <property type="match status" value="1"/>
</dbReference>
<evidence type="ECO:0000313" key="2">
    <source>
        <dbReference type="EMBL" id="TWT56982.1"/>
    </source>
</evidence>
<dbReference type="EMBL" id="SIHI01000001">
    <property type="protein sequence ID" value="TWT56982.1"/>
    <property type="molecule type" value="Genomic_DNA"/>
</dbReference>
<dbReference type="EC" id="5.3.99.-" evidence="2"/>
<proteinExistence type="predicted"/>
<dbReference type="AlphaFoldDB" id="A0A5C5X4C1"/>
<evidence type="ECO:0000313" key="3">
    <source>
        <dbReference type="Proteomes" id="UP000317243"/>
    </source>
</evidence>
<dbReference type="GO" id="GO:0016853">
    <property type="term" value="F:isomerase activity"/>
    <property type="evidence" value="ECO:0007669"/>
    <property type="project" value="UniProtKB-KW"/>
</dbReference>
<evidence type="ECO:0000259" key="1">
    <source>
        <dbReference type="Pfam" id="PF01261"/>
    </source>
</evidence>
<dbReference type="SUPFAM" id="SSF51658">
    <property type="entry name" value="Xylose isomerase-like"/>
    <property type="match status" value="1"/>
</dbReference>
<keyword evidence="3" id="KW-1185">Reference proteome</keyword>
<feature type="domain" description="Xylose isomerase-like TIM barrel" evidence="1">
    <location>
        <begin position="58"/>
        <end position="307"/>
    </location>
</feature>
<dbReference type="InterPro" id="IPR013022">
    <property type="entry name" value="Xyl_isomerase-like_TIM-brl"/>
</dbReference>
<sequence length="320" mass="34910">MKMTRRTCLTGLSGIAAAGLVSSPGTVHSHETTSEKKIRFCLNTSTIRGQKLPLEEEVDLVSETGYDGIEPWIREIETYQQSGKSLSDLKKKIADKGLQVESAIGFARWIVDDAGEREKGLEQMKRDMELVSSIGGTRIAAPPVGMHGQDSAALDLFAAAERYAVLLELGREMGVTPQVEIWGPSRNLSRLGEAVFVAVESGDQDACVLPDVYHIFRGGSDFEGLSLLNGSAIHCFHFNDYPATPDREKLGDGDRVYPGDGVAPWQQLVDILDHIGFAGAVSLELFNKSYWAEDPRQVLQTGLSKMKAVFQSHSHSESAS</sequence>
<comment type="caution">
    <text evidence="2">The sequence shown here is derived from an EMBL/GenBank/DDBJ whole genome shotgun (WGS) entry which is preliminary data.</text>
</comment>
<reference evidence="2 3" key="1">
    <citation type="submission" date="2019-02" db="EMBL/GenBank/DDBJ databases">
        <title>Deep-cultivation of Planctomycetes and their phenomic and genomic characterization uncovers novel biology.</title>
        <authorList>
            <person name="Wiegand S."/>
            <person name="Jogler M."/>
            <person name="Boedeker C."/>
            <person name="Pinto D."/>
            <person name="Vollmers J."/>
            <person name="Rivas-Marin E."/>
            <person name="Kohn T."/>
            <person name="Peeters S.H."/>
            <person name="Heuer A."/>
            <person name="Rast P."/>
            <person name="Oberbeckmann S."/>
            <person name="Bunk B."/>
            <person name="Jeske O."/>
            <person name="Meyerdierks A."/>
            <person name="Storesund J.E."/>
            <person name="Kallscheuer N."/>
            <person name="Luecker S."/>
            <person name="Lage O.M."/>
            <person name="Pohl T."/>
            <person name="Merkel B.J."/>
            <person name="Hornburger P."/>
            <person name="Mueller R.-W."/>
            <person name="Bruemmer F."/>
            <person name="Labrenz M."/>
            <person name="Spormann A.M."/>
            <person name="Op Den Camp H."/>
            <person name="Overmann J."/>
            <person name="Amann R."/>
            <person name="Jetten M.S.M."/>
            <person name="Mascher T."/>
            <person name="Medema M.H."/>
            <person name="Devos D.P."/>
            <person name="Kaster A.-K."/>
            <person name="Ovreas L."/>
            <person name="Rohde M."/>
            <person name="Galperin M.Y."/>
            <person name="Jogler C."/>
        </authorList>
    </citation>
    <scope>NUCLEOTIDE SEQUENCE [LARGE SCALE GENOMIC DNA]</scope>
    <source>
        <strain evidence="2 3">KOR42</strain>
    </source>
</reference>
<name>A0A5C5X4C1_9PLAN</name>
<organism evidence="2 3">
    <name type="scientific">Thalassoglobus neptunius</name>
    <dbReference type="NCBI Taxonomy" id="1938619"/>
    <lineage>
        <taxon>Bacteria</taxon>
        <taxon>Pseudomonadati</taxon>
        <taxon>Planctomycetota</taxon>
        <taxon>Planctomycetia</taxon>
        <taxon>Planctomycetales</taxon>
        <taxon>Planctomycetaceae</taxon>
        <taxon>Thalassoglobus</taxon>
    </lineage>
</organism>
<dbReference type="InterPro" id="IPR050312">
    <property type="entry name" value="IolE/XylAMocC-like"/>
</dbReference>
<dbReference type="InterPro" id="IPR036237">
    <property type="entry name" value="Xyl_isomerase-like_sf"/>
</dbReference>
<dbReference type="OrthoDB" id="9814946at2"/>
<keyword evidence="2" id="KW-0413">Isomerase</keyword>
<dbReference type="Proteomes" id="UP000317243">
    <property type="component" value="Unassembled WGS sequence"/>
</dbReference>
<protein>
    <submittedName>
        <fullName evidence="2">Inosose isomerase</fullName>
        <ecNumber evidence="2">5.3.99.-</ecNumber>
    </submittedName>
</protein>
<dbReference type="PANTHER" id="PTHR12110:SF48">
    <property type="entry name" value="BLL3656 PROTEIN"/>
    <property type="match status" value="1"/>
</dbReference>
<accession>A0A5C5X4C1</accession>
<gene>
    <name evidence="2" type="primary">iolI_1</name>
    <name evidence="2" type="ORF">KOR42_03380</name>
</gene>
<dbReference type="Gene3D" id="3.20.20.150">
    <property type="entry name" value="Divalent-metal-dependent TIM barrel enzymes"/>
    <property type="match status" value="1"/>
</dbReference>
<dbReference type="Pfam" id="PF01261">
    <property type="entry name" value="AP_endonuc_2"/>
    <property type="match status" value="1"/>
</dbReference>